<comment type="caution">
    <text evidence="1">The sequence shown here is derived from an EMBL/GenBank/DDBJ whole genome shotgun (WGS) entry which is preliminary data.</text>
</comment>
<reference evidence="1 2" key="1">
    <citation type="submission" date="2024-02" db="EMBL/GenBank/DDBJ databases">
        <title>Herpetosiphon gulosus NBRC 112829.</title>
        <authorList>
            <person name="Ichikawa N."/>
            <person name="Katano-Makiyama Y."/>
            <person name="Hidaka K."/>
        </authorList>
    </citation>
    <scope>NUCLEOTIDE SEQUENCE [LARGE SCALE GENOMIC DNA]</scope>
    <source>
        <strain evidence="1 2">NBRC 112829</strain>
    </source>
</reference>
<dbReference type="RefSeq" id="WP_345722549.1">
    <property type="nucleotide sequence ID" value="NZ_BAABRU010000009.1"/>
</dbReference>
<name>A0ABP9X0K5_9CHLR</name>
<keyword evidence="2" id="KW-1185">Reference proteome</keyword>
<dbReference type="Proteomes" id="UP001428290">
    <property type="component" value="Unassembled WGS sequence"/>
</dbReference>
<organism evidence="1 2">
    <name type="scientific">Herpetosiphon gulosus</name>
    <dbReference type="NCBI Taxonomy" id="1973496"/>
    <lineage>
        <taxon>Bacteria</taxon>
        <taxon>Bacillati</taxon>
        <taxon>Chloroflexota</taxon>
        <taxon>Chloroflexia</taxon>
        <taxon>Herpetosiphonales</taxon>
        <taxon>Herpetosiphonaceae</taxon>
        <taxon>Herpetosiphon</taxon>
    </lineage>
</organism>
<dbReference type="EMBL" id="BAABRU010000009">
    <property type="protein sequence ID" value="GAA5528930.1"/>
    <property type="molecule type" value="Genomic_DNA"/>
</dbReference>
<proteinExistence type="predicted"/>
<evidence type="ECO:0000313" key="1">
    <source>
        <dbReference type="EMBL" id="GAA5528930.1"/>
    </source>
</evidence>
<gene>
    <name evidence="1" type="ORF">Hgul01_02733</name>
</gene>
<accession>A0ABP9X0K5</accession>
<sequence>MSTSNQNLPNLAAIALDDLALGPQTISTRNHAKHYLPQFQTGFTPIVPLIADTNDLECELSEALDSPPDV</sequence>
<protein>
    <submittedName>
        <fullName evidence="1">Uncharacterized protein</fullName>
    </submittedName>
</protein>
<evidence type="ECO:0000313" key="2">
    <source>
        <dbReference type="Proteomes" id="UP001428290"/>
    </source>
</evidence>